<dbReference type="InterPro" id="IPR001138">
    <property type="entry name" value="Zn2Cys6_DnaBD"/>
</dbReference>
<dbReference type="SMART" id="SM00066">
    <property type="entry name" value="GAL4"/>
    <property type="match status" value="1"/>
</dbReference>
<reference evidence="8 9" key="1">
    <citation type="submission" date="2016-07" db="EMBL/GenBank/DDBJ databases">
        <title>Multiple horizontal gene transfer events from other fungi enriched the ability of initially mycotrophic Trichoderma (Ascomycota) to feed on dead plant biomass.</title>
        <authorList>
            <consortium name="DOE Joint Genome Institute"/>
            <person name="Aerts A."/>
            <person name="Atanasova L."/>
            <person name="Chenthamara K."/>
            <person name="Zhang J."/>
            <person name="Grujic M."/>
            <person name="Henrissat B."/>
            <person name="Kuo A."/>
            <person name="Salamov A."/>
            <person name="Lipzen A."/>
            <person name="Labutti K."/>
            <person name="Barry K."/>
            <person name="Miao Y."/>
            <person name="Rahimi M.J."/>
            <person name="Shen Q."/>
            <person name="Grigoriev I.V."/>
            <person name="Kubicek C.P."/>
            <person name="Druzhinina I.S."/>
        </authorList>
    </citation>
    <scope>NUCLEOTIDE SEQUENCE [LARGE SCALE GENOMIC DNA]</scope>
    <source>
        <strain evidence="8 9">CBS 433.97</strain>
    </source>
</reference>
<evidence type="ECO:0000256" key="4">
    <source>
        <dbReference type="ARBA" id="ARBA00023163"/>
    </source>
</evidence>
<protein>
    <recommendedName>
        <fullName evidence="7">Zn(2)-C6 fungal-type domain-containing protein</fullName>
    </recommendedName>
</protein>
<proteinExistence type="predicted"/>
<evidence type="ECO:0000256" key="1">
    <source>
        <dbReference type="ARBA" id="ARBA00004123"/>
    </source>
</evidence>
<dbReference type="PROSITE" id="PS00463">
    <property type="entry name" value="ZN2_CY6_FUNGAL_1"/>
    <property type="match status" value="1"/>
</dbReference>
<evidence type="ECO:0000313" key="8">
    <source>
        <dbReference type="EMBL" id="PTB46490.1"/>
    </source>
</evidence>
<gene>
    <name evidence="8" type="ORF">M441DRAFT_22505</name>
</gene>
<keyword evidence="3" id="KW-0238">DNA-binding</keyword>
<keyword evidence="2" id="KW-0805">Transcription regulation</keyword>
<dbReference type="GO" id="GO:0008270">
    <property type="term" value="F:zinc ion binding"/>
    <property type="evidence" value="ECO:0007669"/>
    <property type="project" value="InterPro"/>
</dbReference>
<dbReference type="OrthoDB" id="1600564at2759"/>
<dbReference type="AlphaFoldDB" id="A0A2T3ZNW4"/>
<feature type="region of interest" description="Disordered" evidence="6">
    <location>
        <begin position="88"/>
        <end position="127"/>
    </location>
</feature>
<dbReference type="EMBL" id="KZ679256">
    <property type="protein sequence ID" value="PTB46490.1"/>
    <property type="molecule type" value="Genomic_DNA"/>
</dbReference>
<dbReference type="GO" id="GO:0000976">
    <property type="term" value="F:transcription cis-regulatory region binding"/>
    <property type="evidence" value="ECO:0007669"/>
    <property type="project" value="TreeGrafter"/>
</dbReference>
<keyword evidence="4" id="KW-0804">Transcription</keyword>
<dbReference type="Proteomes" id="UP000240493">
    <property type="component" value="Unassembled WGS sequence"/>
</dbReference>
<dbReference type="SUPFAM" id="SSF57701">
    <property type="entry name" value="Zn2/Cys6 DNA-binding domain"/>
    <property type="match status" value="1"/>
</dbReference>
<dbReference type="GO" id="GO:0000981">
    <property type="term" value="F:DNA-binding transcription factor activity, RNA polymerase II-specific"/>
    <property type="evidence" value="ECO:0007669"/>
    <property type="project" value="InterPro"/>
</dbReference>
<name>A0A2T3ZNW4_TRIA4</name>
<dbReference type="GO" id="GO:0005634">
    <property type="term" value="C:nucleus"/>
    <property type="evidence" value="ECO:0007669"/>
    <property type="project" value="UniProtKB-SubCell"/>
</dbReference>
<evidence type="ECO:0000259" key="7">
    <source>
        <dbReference type="PROSITE" id="PS00463"/>
    </source>
</evidence>
<evidence type="ECO:0000256" key="3">
    <source>
        <dbReference type="ARBA" id="ARBA00023125"/>
    </source>
</evidence>
<dbReference type="CDD" id="cd00067">
    <property type="entry name" value="GAL4"/>
    <property type="match status" value="1"/>
</dbReference>
<evidence type="ECO:0000313" key="9">
    <source>
        <dbReference type="Proteomes" id="UP000240493"/>
    </source>
</evidence>
<evidence type="ECO:0000256" key="2">
    <source>
        <dbReference type="ARBA" id="ARBA00023015"/>
    </source>
</evidence>
<dbReference type="PANTHER" id="PTHR31845">
    <property type="entry name" value="FINGER DOMAIN PROTEIN, PUTATIVE-RELATED"/>
    <property type="match status" value="1"/>
</dbReference>
<dbReference type="InterPro" id="IPR036864">
    <property type="entry name" value="Zn2-C6_fun-type_DNA-bd_sf"/>
</dbReference>
<dbReference type="PANTHER" id="PTHR31845:SF10">
    <property type="entry name" value="ZN(II)2CYS6 TRANSCRIPTION FACTOR (EUROFUNG)"/>
    <property type="match status" value="1"/>
</dbReference>
<dbReference type="STRING" id="1042311.A0A2T3ZNW4"/>
<evidence type="ECO:0000256" key="6">
    <source>
        <dbReference type="SAM" id="MobiDB-lite"/>
    </source>
</evidence>
<sequence length="637" mass="71260">MEPTSKGPKACTTCAKAKARCIPGPDKDSKCERCQRLKRECVSQRPAPPRAKKPPKRSRVAELEKRLDELSSQFVDGAAAAAAINPISSQQSGDSQSISASSANHLSATERPRPCQQQQQQQRRQKTNCDSIVNFEYLFPSPRSESAEVSGWTSEVGSNDCVAAAAELWPTEAEAETLLLQYHEIHAPLAPFVIVPKHLMAADLHRQRPFLWRVVMMISCFVDGPRQHRMGKEVLAELGKMSVLDSTRNLETLQGLLLTISWLNFSLKSAQLTNLLFLARSMSLSSGGFGISYGAGGGNTRDEVKWGELEHARAYLGTYYLNAIVFNANKKVDAFMNTSQLDNYCNLLTSPGEYHSDLYLARLIKIQMLSQSISMAMMFDPAQQQQPMQLPLTMVIQTFQEQIDAYRASLPPHLTWLTYSTGTIRCHVAISEILLADMAISDAHCSSTSLPHSDRIHLLWSCLHALRRFYGVASLKCCDITDREQRNFLGINASDLAYAIITGIKLLLVRIPDWDPRYIVTELGIREMLDKEIEDVGQIVARRKSDRWPEEDPMDRMHKLLMYGRDLVNMQLQQVAAEMEAGSATISSSTPATVNKGENAQGWVMAGMEDLDDDLWQNFMNDTVWNLNGESMVMDSF</sequence>
<feature type="region of interest" description="Disordered" evidence="6">
    <location>
        <begin position="41"/>
        <end position="62"/>
    </location>
</feature>
<dbReference type="Gene3D" id="4.10.240.10">
    <property type="entry name" value="Zn(2)-C6 fungal-type DNA-binding domain"/>
    <property type="match status" value="1"/>
</dbReference>
<feature type="compositionally biased region" description="Low complexity" evidence="6">
    <location>
        <begin position="88"/>
        <end position="107"/>
    </location>
</feature>
<comment type="subcellular location">
    <subcellularLocation>
        <location evidence="1">Nucleus</location>
    </subcellularLocation>
</comment>
<accession>A0A2T3ZNW4</accession>
<feature type="domain" description="Zn(2)-C6 fungal-type" evidence="7">
    <location>
        <begin position="10"/>
        <end position="41"/>
    </location>
</feature>
<keyword evidence="5" id="KW-0539">Nucleus</keyword>
<keyword evidence="9" id="KW-1185">Reference proteome</keyword>
<dbReference type="InterPro" id="IPR051089">
    <property type="entry name" value="prtT"/>
</dbReference>
<evidence type="ECO:0000256" key="5">
    <source>
        <dbReference type="ARBA" id="ARBA00023242"/>
    </source>
</evidence>
<organism evidence="8 9">
    <name type="scientific">Trichoderma asperellum (strain ATCC 204424 / CBS 433.97 / NBRC 101777)</name>
    <dbReference type="NCBI Taxonomy" id="1042311"/>
    <lineage>
        <taxon>Eukaryota</taxon>
        <taxon>Fungi</taxon>
        <taxon>Dikarya</taxon>
        <taxon>Ascomycota</taxon>
        <taxon>Pezizomycotina</taxon>
        <taxon>Sordariomycetes</taxon>
        <taxon>Hypocreomycetidae</taxon>
        <taxon>Hypocreales</taxon>
        <taxon>Hypocreaceae</taxon>
        <taxon>Trichoderma</taxon>
    </lineage>
</organism>